<organism evidence="1 2">
    <name type="scientific">Thanatephorus cucumeris (strain AG1-IB / isolate 7/3/14)</name>
    <name type="common">Lettuce bottom rot fungus</name>
    <name type="synonym">Rhizoctonia solani</name>
    <dbReference type="NCBI Taxonomy" id="1108050"/>
    <lineage>
        <taxon>Eukaryota</taxon>
        <taxon>Fungi</taxon>
        <taxon>Dikarya</taxon>
        <taxon>Basidiomycota</taxon>
        <taxon>Agaricomycotina</taxon>
        <taxon>Agaricomycetes</taxon>
        <taxon>Cantharellales</taxon>
        <taxon>Ceratobasidiaceae</taxon>
        <taxon>Rhizoctonia</taxon>
        <taxon>Rhizoctonia solani AG-1</taxon>
    </lineage>
</organism>
<reference evidence="1 2" key="1">
    <citation type="submission" date="2014-11" db="EMBL/GenBank/DDBJ databases">
        <authorList>
            <person name="Wibberg Daniel"/>
        </authorList>
    </citation>
    <scope>NUCLEOTIDE SEQUENCE [LARGE SCALE GENOMIC DNA]</scope>
    <source>
        <strain evidence="1">Rhizoctonia solani AG1-IB 7/3/14</strain>
    </source>
</reference>
<accession>A0A0B7FR48</accession>
<evidence type="ECO:0000313" key="2">
    <source>
        <dbReference type="Proteomes" id="UP000059188"/>
    </source>
</evidence>
<dbReference type="Proteomes" id="UP000059188">
    <property type="component" value="Unassembled WGS sequence"/>
</dbReference>
<dbReference type="EMBL" id="LN679422">
    <property type="protein sequence ID" value="CEL58617.1"/>
    <property type="molecule type" value="Genomic_DNA"/>
</dbReference>
<evidence type="ECO:0000313" key="1">
    <source>
        <dbReference type="EMBL" id="CEL58617.1"/>
    </source>
</evidence>
<protein>
    <recommendedName>
        <fullName evidence="3">F-box-like domain-containing protein</fullName>
    </recommendedName>
</protein>
<sequence length="305" mass="34409">MDEFTTIVSRYGGWEYLDIAWEKLENILHNIKVLELELIYPFWTSKAYHGLTELRLIGPRKLTAIITVQDLASILAASPALRIFQFGLEISRSEVSPPPTHLECLEVLILQSLGFDSQQAVLRLLLPSARLLRVAMAYNEIANQFLPALNGDETDSFLSRSNVLELHVHSRVIVDLPRLLQLLPDLRTLVLHEARISGHSTSRPVTATCTRSFLLQLHSCTIDWDALLWAISAQNIQKIMLFRTKVEKGTEAFDGENLRSALLGICPSVQISDSSSSEDAIKIEGWSEDMYGRIGYARRDNFHVL</sequence>
<dbReference type="STRING" id="1108050.A0A0B7FR48"/>
<dbReference type="AlphaFoldDB" id="A0A0B7FR48"/>
<name>A0A0B7FR48_THACB</name>
<keyword evidence="2" id="KW-1185">Reference proteome</keyword>
<evidence type="ECO:0008006" key="3">
    <source>
        <dbReference type="Google" id="ProtNLM"/>
    </source>
</evidence>
<gene>
    <name evidence="1" type="ORF">RSOLAG1IB_12161</name>
</gene>
<dbReference type="OrthoDB" id="3365698at2759"/>
<dbReference type="SUPFAM" id="SSF52047">
    <property type="entry name" value="RNI-like"/>
    <property type="match status" value="1"/>
</dbReference>
<proteinExistence type="predicted"/>